<feature type="transmembrane region" description="Helical" evidence="10">
    <location>
        <begin position="93"/>
        <end position="114"/>
    </location>
</feature>
<dbReference type="Proteomes" id="UP000662074">
    <property type="component" value="Unassembled WGS sequence"/>
</dbReference>
<dbReference type="GO" id="GO:0055085">
    <property type="term" value="P:transmembrane transport"/>
    <property type="evidence" value="ECO:0007669"/>
    <property type="project" value="InterPro"/>
</dbReference>
<keyword evidence="6 10" id="KW-0812">Transmembrane</keyword>
<sequence length="567" mass="63824">MTWWHYLLLSNLYLILFFGFYVLLLQRETFFQLNRIYLVGSAVMSFLIPLIQLDWVKQWFITQKVQQTIYNAAPVMVYHIKAVQPQHLTMGEVVGGIYAAGIVVLSVKLIWQLFTLSRVLRNKLPVTSAWSFFKKINVDAQLQNYEAIVAHEEVHARQWHSADVLLIEVIMILNWFNPVVYFYRRAVKHIHEFIADRDALKAGASKTDYAMLLLSQTFDAPVHHLLNPFWGGSILKKRLQMMQKNKSHYSALFKYGFSAPLFALMLALSSATINNSQVVKGIRKEAEQMFAIKAPEIADVILEPSPKKVQPKQPEVIMGAQPRFNINTDLIVNDAPRAAGPEALPKADSLADNTHNEAFNTVEKLPQFPGGTETFYSFIAKNLRYPADALDKNVKGRVNVTFVVERDGSLSDMKTLSNPPAMLGNEALRVMALSPKWIPGEQNGKRVAVRYTLPIVFTPDGNRTDSTVTVQPRRLVLKSVSNFKFTPDSSDQAAPKNNVLVLAGKDNKLVTANVVFLVDGKEVPREKALAGLNPVKIESISVFKNNPTRSIFGKLYDKDVVVIATKK</sequence>
<organism evidence="12 13">
    <name type="scientific">Mucilaginibacter galii</name>
    <dbReference type="NCBI Taxonomy" id="2005073"/>
    <lineage>
        <taxon>Bacteria</taxon>
        <taxon>Pseudomonadati</taxon>
        <taxon>Bacteroidota</taxon>
        <taxon>Sphingobacteriia</taxon>
        <taxon>Sphingobacteriales</taxon>
        <taxon>Sphingobacteriaceae</taxon>
        <taxon>Mucilaginibacter</taxon>
    </lineage>
</organism>
<comment type="similarity">
    <text evidence="2">Belongs to the TonB family.</text>
</comment>
<dbReference type="PANTHER" id="PTHR33446">
    <property type="entry name" value="PROTEIN TONB-RELATED"/>
    <property type="match status" value="1"/>
</dbReference>
<evidence type="ECO:0000256" key="2">
    <source>
        <dbReference type="ARBA" id="ARBA00006555"/>
    </source>
</evidence>
<evidence type="ECO:0000259" key="11">
    <source>
        <dbReference type="PROSITE" id="PS52015"/>
    </source>
</evidence>
<comment type="caution">
    <text evidence="12">The sequence shown here is derived from an EMBL/GenBank/DDBJ whole genome shotgun (WGS) entry which is preliminary data.</text>
</comment>
<dbReference type="Pfam" id="PF03544">
    <property type="entry name" value="TonB_C"/>
    <property type="match status" value="1"/>
</dbReference>
<keyword evidence="4" id="KW-1003">Cell membrane</keyword>
<dbReference type="GO" id="GO:0031992">
    <property type="term" value="F:energy transducer activity"/>
    <property type="evidence" value="ECO:0007669"/>
    <property type="project" value="TreeGrafter"/>
</dbReference>
<dbReference type="NCBIfam" id="TIGR01352">
    <property type="entry name" value="tonB_Cterm"/>
    <property type="match status" value="1"/>
</dbReference>
<evidence type="ECO:0000256" key="8">
    <source>
        <dbReference type="ARBA" id="ARBA00022989"/>
    </source>
</evidence>
<keyword evidence="13" id="KW-1185">Reference proteome</keyword>
<evidence type="ECO:0000256" key="10">
    <source>
        <dbReference type="SAM" id="Phobius"/>
    </source>
</evidence>
<dbReference type="AlphaFoldDB" id="A0A917JBI5"/>
<dbReference type="Gene3D" id="3.30.1150.10">
    <property type="match status" value="1"/>
</dbReference>
<dbReference type="InterPro" id="IPR006260">
    <property type="entry name" value="TonB/TolA_C"/>
</dbReference>
<comment type="subcellular location">
    <subcellularLocation>
        <location evidence="1">Cell inner membrane</location>
        <topology evidence="1">Single-pass membrane protein</topology>
        <orientation evidence="1">Periplasmic side</orientation>
    </subcellularLocation>
</comment>
<evidence type="ECO:0000313" key="12">
    <source>
        <dbReference type="EMBL" id="GGI52303.1"/>
    </source>
</evidence>
<evidence type="ECO:0000256" key="3">
    <source>
        <dbReference type="ARBA" id="ARBA00022448"/>
    </source>
</evidence>
<keyword evidence="5" id="KW-0997">Cell inner membrane</keyword>
<keyword evidence="8 10" id="KW-1133">Transmembrane helix</keyword>
<keyword evidence="7" id="KW-0653">Protein transport</keyword>
<gene>
    <name evidence="12" type="ORF">GCM10011425_35150</name>
</gene>
<dbReference type="Pfam" id="PF05569">
    <property type="entry name" value="Peptidase_M56"/>
    <property type="match status" value="1"/>
</dbReference>
<dbReference type="InterPro" id="IPR037682">
    <property type="entry name" value="TonB_C"/>
</dbReference>
<accession>A0A917JBI5</accession>
<evidence type="ECO:0000313" key="13">
    <source>
        <dbReference type="Proteomes" id="UP000662074"/>
    </source>
</evidence>
<keyword evidence="9 10" id="KW-0472">Membrane</keyword>
<dbReference type="GO" id="GO:0098797">
    <property type="term" value="C:plasma membrane protein complex"/>
    <property type="evidence" value="ECO:0007669"/>
    <property type="project" value="TreeGrafter"/>
</dbReference>
<dbReference type="GO" id="GO:0015031">
    <property type="term" value="P:protein transport"/>
    <property type="evidence" value="ECO:0007669"/>
    <property type="project" value="UniProtKB-KW"/>
</dbReference>
<dbReference type="PROSITE" id="PS52015">
    <property type="entry name" value="TONB_CTD"/>
    <property type="match status" value="1"/>
</dbReference>
<dbReference type="CDD" id="cd07341">
    <property type="entry name" value="M56_BlaR1_MecR1_like"/>
    <property type="match status" value="1"/>
</dbReference>
<feature type="transmembrane region" description="Helical" evidence="10">
    <location>
        <begin position="252"/>
        <end position="273"/>
    </location>
</feature>
<evidence type="ECO:0000256" key="7">
    <source>
        <dbReference type="ARBA" id="ARBA00022927"/>
    </source>
</evidence>
<feature type="domain" description="TonB C-terminal" evidence="11">
    <location>
        <begin position="370"/>
        <end position="466"/>
    </location>
</feature>
<keyword evidence="3" id="KW-0813">Transport</keyword>
<feature type="transmembrane region" description="Helical" evidence="10">
    <location>
        <begin position="36"/>
        <end position="53"/>
    </location>
</feature>
<dbReference type="SUPFAM" id="SSF74653">
    <property type="entry name" value="TolA/TonB C-terminal domain"/>
    <property type="match status" value="1"/>
</dbReference>
<dbReference type="InterPro" id="IPR051045">
    <property type="entry name" value="TonB-dependent_transducer"/>
</dbReference>
<feature type="transmembrane region" description="Helical" evidence="10">
    <location>
        <begin position="6"/>
        <end position="24"/>
    </location>
</feature>
<reference evidence="12" key="1">
    <citation type="journal article" date="2014" name="Int. J. Syst. Evol. Microbiol.">
        <title>Complete genome sequence of Corynebacterium casei LMG S-19264T (=DSM 44701T), isolated from a smear-ripened cheese.</title>
        <authorList>
            <consortium name="US DOE Joint Genome Institute (JGI-PGF)"/>
            <person name="Walter F."/>
            <person name="Albersmeier A."/>
            <person name="Kalinowski J."/>
            <person name="Ruckert C."/>
        </authorList>
    </citation>
    <scope>NUCLEOTIDE SEQUENCE</scope>
    <source>
        <strain evidence="12">CCM 8711</strain>
    </source>
</reference>
<dbReference type="PANTHER" id="PTHR33446:SF2">
    <property type="entry name" value="PROTEIN TONB"/>
    <property type="match status" value="1"/>
</dbReference>
<evidence type="ECO:0000256" key="4">
    <source>
        <dbReference type="ARBA" id="ARBA00022475"/>
    </source>
</evidence>
<evidence type="ECO:0000256" key="6">
    <source>
        <dbReference type="ARBA" id="ARBA00022692"/>
    </source>
</evidence>
<name>A0A917JBI5_9SPHI</name>
<dbReference type="InterPro" id="IPR008756">
    <property type="entry name" value="Peptidase_M56"/>
</dbReference>
<dbReference type="EMBL" id="BMDO01000012">
    <property type="protein sequence ID" value="GGI52303.1"/>
    <property type="molecule type" value="Genomic_DNA"/>
</dbReference>
<proteinExistence type="inferred from homology"/>
<evidence type="ECO:0000256" key="1">
    <source>
        <dbReference type="ARBA" id="ARBA00004383"/>
    </source>
</evidence>
<dbReference type="RefSeq" id="WP_188418420.1">
    <property type="nucleotide sequence ID" value="NZ_BMDO01000012.1"/>
</dbReference>
<evidence type="ECO:0000256" key="9">
    <source>
        <dbReference type="ARBA" id="ARBA00023136"/>
    </source>
</evidence>
<evidence type="ECO:0000256" key="5">
    <source>
        <dbReference type="ARBA" id="ARBA00022519"/>
    </source>
</evidence>
<reference evidence="12" key="2">
    <citation type="submission" date="2020-09" db="EMBL/GenBank/DDBJ databases">
        <authorList>
            <person name="Sun Q."/>
            <person name="Sedlacek I."/>
        </authorList>
    </citation>
    <scope>NUCLEOTIDE SEQUENCE</scope>
    <source>
        <strain evidence="12">CCM 8711</strain>
    </source>
</reference>
<protein>
    <submittedName>
        <fullName evidence="12">Cell envelope biogenesis protein TonB</fullName>
    </submittedName>
</protein>